<evidence type="ECO:0000313" key="11">
    <source>
        <dbReference type="Proteomes" id="UP001457282"/>
    </source>
</evidence>
<keyword evidence="11" id="KW-1185">Reference proteome</keyword>
<evidence type="ECO:0000256" key="1">
    <source>
        <dbReference type="ARBA" id="ARBA00002582"/>
    </source>
</evidence>
<evidence type="ECO:0000256" key="4">
    <source>
        <dbReference type="ARBA" id="ARBA00010858"/>
    </source>
</evidence>
<keyword evidence="5" id="KW-0551">Lipid droplet</keyword>
<dbReference type="GO" id="GO:0016020">
    <property type="term" value="C:membrane"/>
    <property type="evidence" value="ECO:0007669"/>
    <property type="project" value="UniProtKB-SubCell"/>
</dbReference>
<evidence type="ECO:0000256" key="7">
    <source>
        <dbReference type="ARBA" id="ARBA00022989"/>
    </source>
</evidence>
<evidence type="ECO:0000256" key="2">
    <source>
        <dbReference type="ARBA" id="ARBA00004141"/>
    </source>
</evidence>
<comment type="caution">
    <text evidence="10">The sequence shown here is derived from an EMBL/GenBank/DDBJ whole genome shotgun (WGS) entry which is preliminary data.</text>
</comment>
<dbReference type="GO" id="GO:0048608">
    <property type="term" value="P:reproductive structure development"/>
    <property type="evidence" value="ECO:0007669"/>
    <property type="project" value="UniProtKB-ARBA"/>
</dbReference>
<sequence>MEGSHEQHGQGQVLVPGRQRQQASGTVVLVASVTGLAVGGSLVGLMGLSFLASLTLLLVSSPLLLLFSPLLLFAGIVFVGVLTGFAAAATIALTGISTLGWIYEEFGGQRLLGFGGGSGGMAGRVKEQSKDWAGYLQHGNEADTKPHGVLELVNVA</sequence>
<dbReference type="InterPro" id="IPR000136">
    <property type="entry name" value="Oleosin"/>
</dbReference>
<evidence type="ECO:0008006" key="12">
    <source>
        <dbReference type="Google" id="ProtNLM"/>
    </source>
</evidence>
<dbReference type="EMBL" id="JBEDUW010000003">
    <property type="protein sequence ID" value="KAK9941112.1"/>
    <property type="molecule type" value="Genomic_DNA"/>
</dbReference>
<dbReference type="Pfam" id="PF01277">
    <property type="entry name" value="Oleosin"/>
    <property type="match status" value="1"/>
</dbReference>
<keyword evidence="8 9" id="KW-0472">Membrane</keyword>
<keyword evidence="7 9" id="KW-1133">Transmembrane helix</keyword>
<gene>
    <name evidence="10" type="ORF">M0R45_017739</name>
</gene>
<dbReference type="GO" id="GO:0012511">
    <property type="term" value="C:monolayer-surrounded lipid storage body"/>
    <property type="evidence" value="ECO:0007669"/>
    <property type="project" value="InterPro"/>
</dbReference>
<name>A0AAW1XWD2_RUBAR</name>
<dbReference type="AlphaFoldDB" id="A0AAW1XWD2"/>
<feature type="transmembrane region" description="Helical" evidence="9">
    <location>
        <begin position="70"/>
        <end position="103"/>
    </location>
</feature>
<evidence type="ECO:0000313" key="10">
    <source>
        <dbReference type="EMBL" id="KAK9941112.1"/>
    </source>
</evidence>
<proteinExistence type="inferred from homology"/>
<dbReference type="Proteomes" id="UP001457282">
    <property type="component" value="Unassembled WGS sequence"/>
</dbReference>
<dbReference type="PANTHER" id="PTHR33203:SF37">
    <property type="entry name" value="GLYCINE-RICH PROTEIN _ OLEOSIN"/>
    <property type="match status" value="1"/>
</dbReference>
<evidence type="ECO:0000256" key="5">
    <source>
        <dbReference type="ARBA" id="ARBA00022677"/>
    </source>
</evidence>
<evidence type="ECO:0000256" key="3">
    <source>
        <dbReference type="ARBA" id="ARBA00004502"/>
    </source>
</evidence>
<dbReference type="GO" id="GO:0009791">
    <property type="term" value="P:post-embryonic development"/>
    <property type="evidence" value="ECO:0007669"/>
    <property type="project" value="UniProtKB-ARBA"/>
</dbReference>
<keyword evidence="6 9" id="KW-0812">Transmembrane</keyword>
<evidence type="ECO:0000256" key="9">
    <source>
        <dbReference type="SAM" id="Phobius"/>
    </source>
</evidence>
<comment type="subcellular location">
    <subcellularLocation>
        <location evidence="3">Lipid droplet</location>
    </subcellularLocation>
    <subcellularLocation>
        <location evidence="2">Membrane</location>
        <topology evidence="2">Multi-pass membrane protein</topology>
    </subcellularLocation>
</comment>
<evidence type="ECO:0000256" key="6">
    <source>
        <dbReference type="ARBA" id="ARBA00022692"/>
    </source>
</evidence>
<comment type="function">
    <text evidence="1">May have a structural role to stabilize the lipid body during desiccation of the seed by preventing coalescence of the oil. Probably interacts with both lipid and phospholipid moieties of lipid bodies. May also provide recognition signals for specific lipase anchorage in lipolysis during seedling growth.</text>
</comment>
<feature type="transmembrane region" description="Helical" evidence="9">
    <location>
        <begin position="27"/>
        <end position="58"/>
    </location>
</feature>
<protein>
    <recommendedName>
        <fullName evidence="12">Oleosin</fullName>
    </recommendedName>
</protein>
<evidence type="ECO:0000256" key="8">
    <source>
        <dbReference type="ARBA" id="ARBA00023136"/>
    </source>
</evidence>
<dbReference type="GO" id="GO:0019915">
    <property type="term" value="P:lipid storage"/>
    <property type="evidence" value="ECO:0007669"/>
    <property type="project" value="TreeGrafter"/>
</dbReference>
<reference evidence="10 11" key="1">
    <citation type="journal article" date="2023" name="G3 (Bethesda)">
        <title>A chromosome-length genome assembly and annotation of blackberry (Rubus argutus, cv. 'Hillquist').</title>
        <authorList>
            <person name="Bruna T."/>
            <person name="Aryal R."/>
            <person name="Dudchenko O."/>
            <person name="Sargent D.J."/>
            <person name="Mead D."/>
            <person name="Buti M."/>
            <person name="Cavallini A."/>
            <person name="Hytonen T."/>
            <person name="Andres J."/>
            <person name="Pham M."/>
            <person name="Weisz D."/>
            <person name="Mascagni F."/>
            <person name="Usai G."/>
            <person name="Natali L."/>
            <person name="Bassil N."/>
            <person name="Fernandez G.E."/>
            <person name="Lomsadze A."/>
            <person name="Armour M."/>
            <person name="Olukolu B."/>
            <person name="Poorten T."/>
            <person name="Britton C."/>
            <person name="Davik J."/>
            <person name="Ashrafi H."/>
            <person name="Aiden E.L."/>
            <person name="Borodovsky M."/>
            <person name="Worthington M."/>
        </authorList>
    </citation>
    <scope>NUCLEOTIDE SEQUENCE [LARGE SCALE GENOMIC DNA]</scope>
    <source>
        <strain evidence="10">PI 553951</strain>
    </source>
</reference>
<dbReference type="PANTHER" id="PTHR33203">
    <property type="entry name" value="OLEOSIN"/>
    <property type="match status" value="1"/>
</dbReference>
<organism evidence="10 11">
    <name type="scientific">Rubus argutus</name>
    <name type="common">Southern blackberry</name>
    <dbReference type="NCBI Taxonomy" id="59490"/>
    <lineage>
        <taxon>Eukaryota</taxon>
        <taxon>Viridiplantae</taxon>
        <taxon>Streptophyta</taxon>
        <taxon>Embryophyta</taxon>
        <taxon>Tracheophyta</taxon>
        <taxon>Spermatophyta</taxon>
        <taxon>Magnoliopsida</taxon>
        <taxon>eudicotyledons</taxon>
        <taxon>Gunneridae</taxon>
        <taxon>Pentapetalae</taxon>
        <taxon>rosids</taxon>
        <taxon>fabids</taxon>
        <taxon>Rosales</taxon>
        <taxon>Rosaceae</taxon>
        <taxon>Rosoideae</taxon>
        <taxon>Rosoideae incertae sedis</taxon>
        <taxon>Rubus</taxon>
    </lineage>
</organism>
<accession>A0AAW1XWD2</accession>
<comment type="similarity">
    <text evidence="4">Belongs to the oleosin family.</text>
</comment>